<name>A0ABW3MYF1_9MICO</name>
<comment type="caution">
    <text evidence="1">The sequence shown here is derived from an EMBL/GenBank/DDBJ whole genome shotgun (WGS) entry which is preliminary data.</text>
</comment>
<dbReference type="RefSeq" id="WP_386053761.1">
    <property type="nucleotide sequence ID" value="NZ_JBHTKH010000011.1"/>
</dbReference>
<reference evidence="2" key="1">
    <citation type="journal article" date="2019" name="Int. J. Syst. Evol. Microbiol.">
        <title>The Global Catalogue of Microorganisms (GCM) 10K type strain sequencing project: providing services to taxonomists for standard genome sequencing and annotation.</title>
        <authorList>
            <consortium name="The Broad Institute Genomics Platform"/>
            <consortium name="The Broad Institute Genome Sequencing Center for Infectious Disease"/>
            <person name="Wu L."/>
            <person name="Ma J."/>
        </authorList>
    </citation>
    <scope>NUCLEOTIDE SEQUENCE [LARGE SCALE GENOMIC DNA]</scope>
    <source>
        <strain evidence="2">CCUG 57508</strain>
    </source>
</reference>
<organism evidence="1 2">
    <name type="scientific">Terrabacter terrigena</name>
    <dbReference type="NCBI Taxonomy" id="574718"/>
    <lineage>
        <taxon>Bacteria</taxon>
        <taxon>Bacillati</taxon>
        <taxon>Actinomycetota</taxon>
        <taxon>Actinomycetes</taxon>
        <taxon>Micrococcales</taxon>
        <taxon>Intrasporangiaceae</taxon>
        <taxon>Terrabacter</taxon>
    </lineage>
</organism>
<accession>A0ABW3MYF1</accession>
<protein>
    <submittedName>
        <fullName evidence="1">Uncharacterized protein</fullName>
    </submittedName>
</protein>
<gene>
    <name evidence="1" type="ORF">ACFQ2V_15545</name>
</gene>
<keyword evidence="2" id="KW-1185">Reference proteome</keyword>
<sequence length="63" mass="6880">MPQGSPHVQGREDPAPPLRHDLVDFALLEEIELLVDVITRVAGRTDYLSGDEVDSVLGLSRIA</sequence>
<evidence type="ECO:0000313" key="2">
    <source>
        <dbReference type="Proteomes" id="UP001597046"/>
    </source>
</evidence>
<evidence type="ECO:0000313" key="1">
    <source>
        <dbReference type="EMBL" id="MFD1055727.1"/>
    </source>
</evidence>
<dbReference type="EMBL" id="JBHTKH010000011">
    <property type="protein sequence ID" value="MFD1055727.1"/>
    <property type="molecule type" value="Genomic_DNA"/>
</dbReference>
<proteinExistence type="predicted"/>
<dbReference type="Proteomes" id="UP001597046">
    <property type="component" value="Unassembled WGS sequence"/>
</dbReference>